<gene>
    <name evidence="2" type="ORF">ECRASSUSDP1_LOCUS5671</name>
</gene>
<feature type="compositionally biased region" description="Basic and acidic residues" evidence="1">
    <location>
        <begin position="149"/>
        <end position="164"/>
    </location>
</feature>
<evidence type="ECO:0000256" key="1">
    <source>
        <dbReference type="SAM" id="MobiDB-lite"/>
    </source>
</evidence>
<dbReference type="AlphaFoldDB" id="A0AAD1UFP8"/>
<comment type="caution">
    <text evidence="2">The sequence shown here is derived from an EMBL/GenBank/DDBJ whole genome shotgun (WGS) entry which is preliminary data.</text>
</comment>
<accession>A0AAD1UFP8</accession>
<sequence>MSRTFDSEMVSLKDMLKITIGLFNIIAKTHNQNFEQLLEGLQDQGIRKDGVEFDRIVVLDQDSMGTESLGSSSHQGFWKALKREIFQKYCKEQLSFLPLHSPRITKKFKEPTISSSKKAKAPSLAAKRSSSSRSITKYRKTSSRLKNPKLAEKYLNKPKTHTEASKPNQILDKRSSISKVPNPCQNLNCQSNPVQNLSSQPPNIQPQNTRLPRQMKTPSFGNDLLLQTSSAKPVEHIQKSQPRSDIMKDTFSPSLMPKEGLNPCMELNTGGRVPLHYNACQQVAVPHGASTGRVSNLPAESVTEDFLKYAAQMGHKKRVQEITEFRIKTGPKQNSNRILKDVNNFSYTDDLPLHFVEQKKSIISSKKSLNNYLNLTKQNQAQKENRPEKLSKSFTIALELTKNIKDSKDYEQIVTDQLSQSLFEHDSKELERSERSQQDRVPVVAAYSTEKDRYVRYDCEENAGMHNVIGEMQGKLADKTCESEQPFRSIIGSCRLNQSSSQSPSFKNRKDIEDRIAREIIHKTNSSSPKLQNKFTLKKGSMKNPKTSGVISKELREDLIPGYEVAKNKIRHNNSFEKEYKKLKPLQDSPCAIGSLKSQRCGSKDKQSDKHDFKQTQNLTSMCSKQSMMLIETNESIDYSQTPNLRYPKTPQTNFDARHVLKNYFKDHQKYFKNMNMPASLANNNQSIKAWPSKRYSSLEESGSSQREEASRASSELLISDDLRASSKVAISYNNNNLLEKELEKDESSRMQQRFIDDRYRTSQSDGLTHLMLTAEDHARIKNFNSNEHYIPVLSEKVEADIDEECDTFEFDSPKQQIKPLNTVKRLPPKVLNKILEYYGNDQVMNLLCKDIKNTLESYSSVEVHRSIRSSEDNNEIPCISNQKQFKMSSSLRCDYDSEWCREDWSNLFKAIKNAELSPKDLVVLNLYFTFLGKSLCFETLQNDLLQVLTSHSPDWHVSFDPDTSFTFTAQTTTQIQSLLPLLSHDSVISSTVSQLKIFDVFTNIILEVFQYLEFIPLQEFN</sequence>
<proteinExistence type="predicted"/>
<name>A0AAD1UFP8_EUPCR</name>
<evidence type="ECO:0000313" key="3">
    <source>
        <dbReference type="Proteomes" id="UP001295684"/>
    </source>
</evidence>
<keyword evidence="3" id="KW-1185">Reference proteome</keyword>
<organism evidence="2 3">
    <name type="scientific">Euplotes crassus</name>
    <dbReference type="NCBI Taxonomy" id="5936"/>
    <lineage>
        <taxon>Eukaryota</taxon>
        <taxon>Sar</taxon>
        <taxon>Alveolata</taxon>
        <taxon>Ciliophora</taxon>
        <taxon>Intramacronucleata</taxon>
        <taxon>Spirotrichea</taxon>
        <taxon>Hypotrichia</taxon>
        <taxon>Euplotida</taxon>
        <taxon>Euplotidae</taxon>
        <taxon>Moneuplotes</taxon>
    </lineage>
</organism>
<feature type="compositionally biased region" description="Low complexity" evidence="1">
    <location>
        <begin position="121"/>
        <end position="135"/>
    </location>
</feature>
<reference evidence="2" key="1">
    <citation type="submission" date="2023-07" db="EMBL/GenBank/DDBJ databases">
        <authorList>
            <consortium name="AG Swart"/>
            <person name="Singh M."/>
            <person name="Singh A."/>
            <person name="Seah K."/>
            <person name="Emmerich C."/>
        </authorList>
    </citation>
    <scope>NUCLEOTIDE SEQUENCE</scope>
    <source>
        <strain evidence="2">DP1</strain>
    </source>
</reference>
<feature type="compositionally biased region" description="Basic residues" evidence="1">
    <location>
        <begin position="136"/>
        <end position="147"/>
    </location>
</feature>
<evidence type="ECO:0000313" key="2">
    <source>
        <dbReference type="EMBL" id="CAI2364328.1"/>
    </source>
</evidence>
<feature type="region of interest" description="Disordered" evidence="1">
    <location>
        <begin position="108"/>
        <end position="214"/>
    </location>
</feature>
<dbReference type="Proteomes" id="UP001295684">
    <property type="component" value="Unassembled WGS sequence"/>
</dbReference>
<feature type="compositionally biased region" description="Polar residues" evidence="1">
    <location>
        <begin position="177"/>
        <end position="214"/>
    </location>
</feature>
<dbReference type="EMBL" id="CAMPGE010005474">
    <property type="protein sequence ID" value="CAI2364328.1"/>
    <property type="molecule type" value="Genomic_DNA"/>
</dbReference>
<protein>
    <submittedName>
        <fullName evidence="2">Uncharacterized protein</fullName>
    </submittedName>
</protein>